<name>A0ABX5WWT0_9GAMM</name>
<dbReference type="Gene3D" id="2.130.10.10">
    <property type="entry name" value="YVTN repeat-like/Quinoprotein amine dehydrogenase"/>
    <property type="match status" value="1"/>
</dbReference>
<evidence type="ECO:0000313" key="1">
    <source>
        <dbReference type="EMBL" id="QDO83251.1"/>
    </source>
</evidence>
<reference evidence="1 2" key="1">
    <citation type="submission" date="2019-07" db="EMBL/GenBank/DDBJ databases">
        <title>Shewanella sp. YLB-06 whole genomic sequence.</title>
        <authorList>
            <person name="Yu L."/>
        </authorList>
    </citation>
    <scope>NUCLEOTIDE SEQUENCE [LARGE SCALE GENOMIC DNA]</scope>
    <source>
        <strain evidence="1 2">YLB-06</strain>
    </source>
</reference>
<sequence length="102" mass="11407">MSESSVIVNYLKWLRKCIESDPGRQWPWGIDLAPDDSFVATAAISDNKISIIDPVNLTTQHIVVGQGPHGIRTSKDSQWIYVTLTKDNQVVVINAQIMTIEK</sequence>
<gene>
    <name evidence="1" type="ORF">FM037_08435</name>
</gene>
<accession>A0ABX5WWT0</accession>
<evidence type="ECO:0000313" key="2">
    <source>
        <dbReference type="Proteomes" id="UP000315947"/>
    </source>
</evidence>
<keyword evidence="2" id="KW-1185">Reference proteome</keyword>
<protein>
    <submittedName>
        <fullName evidence="1">Uncharacterized protein</fullName>
    </submittedName>
</protein>
<dbReference type="Proteomes" id="UP000315947">
    <property type="component" value="Chromosome"/>
</dbReference>
<dbReference type="EMBL" id="CP041614">
    <property type="protein sequence ID" value="QDO83251.1"/>
    <property type="molecule type" value="Genomic_DNA"/>
</dbReference>
<dbReference type="InterPro" id="IPR011045">
    <property type="entry name" value="N2O_reductase_N"/>
</dbReference>
<dbReference type="InterPro" id="IPR015943">
    <property type="entry name" value="WD40/YVTN_repeat-like_dom_sf"/>
</dbReference>
<proteinExistence type="predicted"/>
<organism evidence="1 2">
    <name type="scientific">Shewanella psychropiezotolerans</name>
    <dbReference type="NCBI Taxonomy" id="2593655"/>
    <lineage>
        <taxon>Bacteria</taxon>
        <taxon>Pseudomonadati</taxon>
        <taxon>Pseudomonadota</taxon>
        <taxon>Gammaproteobacteria</taxon>
        <taxon>Alteromonadales</taxon>
        <taxon>Shewanellaceae</taxon>
        <taxon>Shewanella</taxon>
    </lineage>
</organism>
<dbReference type="SUPFAM" id="SSF50974">
    <property type="entry name" value="Nitrous oxide reductase, N-terminal domain"/>
    <property type="match status" value="1"/>
</dbReference>
<dbReference type="RefSeq" id="WP_144045630.1">
    <property type="nucleotide sequence ID" value="NZ_CP041614.1"/>
</dbReference>